<dbReference type="InterPro" id="IPR001647">
    <property type="entry name" value="HTH_TetR"/>
</dbReference>
<accession>A0A505DC63</accession>
<dbReference type="OrthoDB" id="3193022at2"/>
<dbReference type="PROSITE" id="PS50977">
    <property type="entry name" value="HTH_TETR_2"/>
    <property type="match status" value="1"/>
</dbReference>
<feature type="domain" description="HTH tetR-type" evidence="5">
    <location>
        <begin position="1"/>
        <end position="54"/>
    </location>
</feature>
<proteinExistence type="predicted"/>
<dbReference type="GO" id="GO:0000976">
    <property type="term" value="F:transcription cis-regulatory region binding"/>
    <property type="evidence" value="ECO:0007669"/>
    <property type="project" value="TreeGrafter"/>
</dbReference>
<dbReference type="EMBL" id="VCHX02000099">
    <property type="protein sequence ID" value="TPQ22143.1"/>
    <property type="molecule type" value="Genomic_DNA"/>
</dbReference>
<keyword evidence="2 4" id="KW-0238">DNA-binding</keyword>
<keyword evidence="1" id="KW-0805">Transcription regulation</keyword>
<reference evidence="6 7" key="1">
    <citation type="submission" date="2019-06" db="EMBL/GenBank/DDBJ databases">
        <title>Streptomyces sporangiiformans sp. nov., a novel actinomycete isolated from soil in Mount Song.</title>
        <authorList>
            <person name="Han L."/>
        </authorList>
    </citation>
    <scope>NUCLEOTIDE SEQUENCE [LARGE SCALE GENOMIC DNA]</scope>
    <source>
        <strain evidence="6 7">NEAU-SSA 1</strain>
    </source>
</reference>
<gene>
    <name evidence="6" type="ORF">FGD71_011410</name>
</gene>
<feature type="DNA-binding region" description="H-T-H motif" evidence="4">
    <location>
        <begin position="17"/>
        <end position="36"/>
    </location>
</feature>
<dbReference type="PANTHER" id="PTHR30055:SF234">
    <property type="entry name" value="HTH-TYPE TRANSCRIPTIONAL REGULATOR BETI"/>
    <property type="match status" value="1"/>
</dbReference>
<comment type="caution">
    <text evidence="6">The sequence shown here is derived from an EMBL/GenBank/DDBJ whole genome shotgun (WGS) entry which is preliminary data.</text>
</comment>
<organism evidence="6 7">
    <name type="scientific">Streptomyces sporangiiformans</name>
    <dbReference type="NCBI Taxonomy" id="2315329"/>
    <lineage>
        <taxon>Bacteria</taxon>
        <taxon>Bacillati</taxon>
        <taxon>Actinomycetota</taxon>
        <taxon>Actinomycetes</taxon>
        <taxon>Kitasatosporales</taxon>
        <taxon>Streptomycetaceae</taxon>
        <taxon>Streptomyces</taxon>
    </lineage>
</organism>
<dbReference type="AlphaFoldDB" id="A0A505DC63"/>
<dbReference type="GO" id="GO:0003700">
    <property type="term" value="F:DNA-binding transcription factor activity"/>
    <property type="evidence" value="ECO:0007669"/>
    <property type="project" value="TreeGrafter"/>
</dbReference>
<evidence type="ECO:0000256" key="2">
    <source>
        <dbReference type="ARBA" id="ARBA00023125"/>
    </source>
</evidence>
<protein>
    <submittedName>
        <fullName evidence="6">Helix-turn-helix transcriptional regulator</fullName>
    </submittedName>
</protein>
<evidence type="ECO:0000313" key="7">
    <source>
        <dbReference type="Proteomes" id="UP000317378"/>
    </source>
</evidence>
<dbReference type="PANTHER" id="PTHR30055">
    <property type="entry name" value="HTH-TYPE TRANSCRIPTIONAL REGULATOR RUTR"/>
    <property type="match status" value="1"/>
</dbReference>
<sequence length="179" mass="19304">MAAAVRLVSERGTTALPVTDLAEAADVSRQLVYLQFGDRDALLVAAAADLVEREFLPLTGEGKDTFQQVLAMAQHFAEHRPFYRAMLTGSCAFAMTRTLNSLFGSLNQKAVRRLFGELDQETVADLAAFVAGGTGAVVNEWLIDGDDPLDPEQLAQRLLRLWAVFAGSSHSPADGGRIP</sequence>
<evidence type="ECO:0000256" key="3">
    <source>
        <dbReference type="ARBA" id="ARBA00023163"/>
    </source>
</evidence>
<dbReference type="InterPro" id="IPR050109">
    <property type="entry name" value="HTH-type_TetR-like_transc_reg"/>
</dbReference>
<evidence type="ECO:0000259" key="5">
    <source>
        <dbReference type="PROSITE" id="PS50977"/>
    </source>
</evidence>
<dbReference type="Gene3D" id="1.10.357.10">
    <property type="entry name" value="Tetracycline Repressor, domain 2"/>
    <property type="match status" value="1"/>
</dbReference>
<dbReference type="InterPro" id="IPR009057">
    <property type="entry name" value="Homeodomain-like_sf"/>
</dbReference>
<dbReference type="InterPro" id="IPR039532">
    <property type="entry name" value="TetR_C_Firmicutes"/>
</dbReference>
<dbReference type="Proteomes" id="UP000317378">
    <property type="component" value="Unassembled WGS sequence"/>
</dbReference>
<evidence type="ECO:0000256" key="1">
    <source>
        <dbReference type="ARBA" id="ARBA00023015"/>
    </source>
</evidence>
<name>A0A505DC63_9ACTN</name>
<dbReference type="Pfam" id="PF00440">
    <property type="entry name" value="TetR_N"/>
    <property type="match status" value="1"/>
</dbReference>
<keyword evidence="7" id="KW-1185">Reference proteome</keyword>
<keyword evidence="3" id="KW-0804">Transcription</keyword>
<dbReference type="Pfam" id="PF14278">
    <property type="entry name" value="TetR_C_8"/>
    <property type="match status" value="1"/>
</dbReference>
<dbReference type="SUPFAM" id="SSF46689">
    <property type="entry name" value="Homeodomain-like"/>
    <property type="match status" value="1"/>
</dbReference>
<evidence type="ECO:0000313" key="6">
    <source>
        <dbReference type="EMBL" id="TPQ22143.1"/>
    </source>
</evidence>
<evidence type="ECO:0000256" key="4">
    <source>
        <dbReference type="PROSITE-ProRule" id="PRU00335"/>
    </source>
</evidence>